<name>A0A8R2NQN1_ACYPI</name>
<dbReference type="GeneID" id="115034136"/>
<proteinExistence type="predicted"/>
<evidence type="ECO:0000313" key="1">
    <source>
        <dbReference type="EnsemblMetazoa" id="XP_029345776.1"/>
    </source>
</evidence>
<reference evidence="2" key="1">
    <citation type="submission" date="2010-06" db="EMBL/GenBank/DDBJ databases">
        <authorList>
            <person name="Jiang H."/>
            <person name="Abraham K."/>
            <person name="Ali S."/>
            <person name="Alsbrooks S.L."/>
            <person name="Anim B.N."/>
            <person name="Anosike U.S."/>
            <person name="Attaway T."/>
            <person name="Bandaranaike D.P."/>
            <person name="Battles P.K."/>
            <person name="Bell S.N."/>
            <person name="Bell A.V."/>
            <person name="Beltran B."/>
            <person name="Bickham C."/>
            <person name="Bustamante Y."/>
            <person name="Caleb T."/>
            <person name="Canada A."/>
            <person name="Cardenas V."/>
            <person name="Carter K."/>
            <person name="Chacko J."/>
            <person name="Chandrabose M.N."/>
            <person name="Chavez D."/>
            <person name="Chavez A."/>
            <person name="Chen L."/>
            <person name="Chu H.-S."/>
            <person name="Claassen K.J."/>
            <person name="Cockrell R."/>
            <person name="Collins M."/>
            <person name="Cooper J.A."/>
            <person name="Cree A."/>
            <person name="Curry S.M."/>
            <person name="Da Y."/>
            <person name="Dao M.D."/>
            <person name="Das B."/>
            <person name="Davila M.-L."/>
            <person name="Davy-Carroll L."/>
            <person name="Denson S."/>
            <person name="Dinh H."/>
            <person name="Ebong V.E."/>
            <person name="Edwards J.R."/>
            <person name="Egan A."/>
            <person name="El-Daye J."/>
            <person name="Escobedo L."/>
            <person name="Fernandez S."/>
            <person name="Fernando P.R."/>
            <person name="Flagg N."/>
            <person name="Forbes L.D."/>
            <person name="Fowler R.G."/>
            <person name="Fu Q."/>
            <person name="Gabisi R.A."/>
            <person name="Ganer J."/>
            <person name="Garbino Pronczuk A."/>
            <person name="Garcia R.M."/>
            <person name="Garner T."/>
            <person name="Garrett T.E."/>
            <person name="Gonzalez D.A."/>
            <person name="Hamid H."/>
            <person name="Hawkins E.S."/>
            <person name="Hirani K."/>
            <person name="Hogues M.E."/>
            <person name="Hollins B."/>
            <person name="Hsiao C.-H."/>
            <person name="Jabil R."/>
            <person name="James M.L."/>
            <person name="Jhangiani S.N."/>
            <person name="Johnson B."/>
            <person name="Johnson Q."/>
            <person name="Joshi V."/>
            <person name="Kalu J.B."/>
            <person name="Kam C."/>
            <person name="Kashfia A."/>
            <person name="Keebler J."/>
            <person name="Kisamo H."/>
            <person name="Kovar C.L."/>
            <person name="Lago L.A."/>
            <person name="Lai C.-Y."/>
            <person name="Laidlaw J."/>
            <person name="Lara F."/>
            <person name="Le T.-K."/>
            <person name="Lee S.L."/>
            <person name="Legall F.H."/>
            <person name="Lemon S.J."/>
            <person name="Lewis L.R."/>
            <person name="Li B."/>
            <person name="Liu Y."/>
            <person name="Liu Y.-S."/>
            <person name="Lopez J."/>
            <person name="Lozado R.J."/>
            <person name="Lu J."/>
            <person name="Madu R.C."/>
            <person name="Maheshwari M."/>
            <person name="Maheshwari R."/>
            <person name="Malloy K."/>
            <person name="Martinez E."/>
            <person name="Mathew T."/>
            <person name="Mercado I.C."/>
            <person name="Mercado C."/>
            <person name="Meyer B."/>
            <person name="Montgomery K."/>
            <person name="Morgan M.B."/>
            <person name="Munidasa M."/>
            <person name="Nazareth L.V."/>
            <person name="Nelson J."/>
            <person name="Ng B.M."/>
            <person name="Nguyen N.B."/>
            <person name="Nguyen P.Q."/>
            <person name="Nguyen T."/>
            <person name="Obregon M."/>
            <person name="Okwuonu G.O."/>
            <person name="Onwere C.G."/>
            <person name="Orozco G."/>
            <person name="Parra A."/>
            <person name="Patel S."/>
            <person name="Patil S."/>
            <person name="Perez A."/>
            <person name="Perez Y."/>
            <person name="Pham C."/>
            <person name="Primus E.L."/>
            <person name="Pu L.-L."/>
            <person name="Puazo M."/>
            <person name="Qin X."/>
            <person name="Quiroz J.B."/>
            <person name="Reese J."/>
            <person name="Richards S."/>
            <person name="Rives C.M."/>
            <person name="Robberts R."/>
            <person name="Ruiz S.J."/>
            <person name="Ruiz M.J."/>
            <person name="Santibanez J."/>
            <person name="Schneider B.W."/>
            <person name="Sisson I."/>
            <person name="Smith M."/>
            <person name="Sodergren E."/>
            <person name="Song X.-Z."/>
            <person name="Song B.B."/>
            <person name="Summersgill H."/>
            <person name="Thelus R."/>
            <person name="Thornton R.D."/>
            <person name="Trejos Z.Y."/>
            <person name="Usmani K."/>
            <person name="Vattathil S."/>
            <person name="Villasana D."/>
            <person name="Walker D.L."/>
            <person name="Wang S."/>
            <person name="Wang K."/>
            <person name="White C.S."/>
            <person name="Williams A.C."/>
            <person name="Williamson J."/>
            <person name="Wilson K."/>
            <person name="Woghiren I.O."/>
            <person name="Woodworth J.R."/>
            <person name="Worley K.C."/>
            <person name="Wright R.A."/>
            <person name="Wu W."/>
            <person name="Young L."/>
            <person name="Zhang L."/>
            <person name="Zhang J."/>
            <person name="Zhu Y."/>
            <person name="Muzny D.M."/>
            <person name="Weinstock G."/>
            <person name="Gibbs R.A."/>
        </authorList>
    </citation>
    <scope>NUCLEOTIDE SEQUENCE [LARGE SCALE GENOMIC DNA]</scope>
    <source>
        <strain evidence="2">LSR1</strain>
    </source>
</reference>
<dbReference type="AlphaFoldDB" id="A0A8R2NQN1"/>
<keyword evidence="2" id="KW-1185">Reference proteome</keyword>
<accession>A0A8R2NQN1</accession>
<dbReference type="KEGG" id="api:115034136"/>
<dbReference type="PANTHER" id="PTHR46586:SF3">
    <property type="entry name" value="ANKYRIN REPEAT-CONTAINING PROTEIN"/>
    <property type="match status" value="1"/>
</dbReference>
<protein>
    <submittedName>
        <fullName evidence="1">Uncharacterized protein</fullName>
    </submittedName>
</protein>
<dbReference type="PANTHER" id="PTHR46586">
    <property type="entry name" value="ANKYRIN REPEAT-CONTAINING PROTEIN"/>
    <property type="match status" value="1"/>
</dbReference>
<dbReference type="InterPro" id="IPR036770">
    <property type="entry name" value="Ankyrin_rpt-contain_sf"/>
</dbReference>
<evidence type="ECO:0000313" key="2">
    <source>
        <dbReference type="Proteomes" id="UP000007819"/>
    </source>
</evidence>
<organism evidence="1 2">
    <name type="scientific">Acyrthosiphon pisum</name>
    <name type="common">Pea aphid</name>
    <dbReference type="NCBI Taxonomy" id="7029"/>
    <lineage>
        <taxon>Eukaryota</taxon>
        <taxon>Metazoa</taxon>
        <taxon>Ecdysozoa</taxon>
        <taxon>Arthropoda</taxon>
        <taxon>Hexapoda</taxon>
        <taxon>Insecta</taxon>
        <taxon>Pterygota</taxon>
        <taxon>Neoptera</taxon>
        <taxon>Paraneoptera</taxon>
        <taxon>Hemiptera</taxon>
        <taxon>Sternorrhyncha</taxon>
        <taxon>Aphidomorpha</taxon>
        <taxon>Aphidoidea</taxon>
        <taxon>Aphididae</taxon>
        <taxon>Macrosiphini</taxon>
        <taxon>Acyrthosiphon</taxon>
    </lineage>
</organism>
<dbReference type="InterPro" id="IPR052050">
    <property type="entry name" value="SecEffector_AnkRepeat"/>
</dbReference>
<dbReference type="RefSeq" id="XP_029345776.1">
    <property type="nucleotide sequence ID" value="XM_029489916.1"/>
</dbReference>
<dbReference type="EnsemblMetazoa" id="XM_029489916.1">
    <property type="protein sequence ID" value="XP_029345776.1"/>
    <property type="gene ID" value="LOC115034136"/>
</dbReference>
<dbReference type="SUPFAM" id="SSF48403">
    <property type="entry name" value="Ankyrin repeat"/>
    <property type="match status" value="1"/>
</dbReference>
<dbReference type="OrthoDB" id="60283at2759"/>
<dbReference type="Gene3D" id="1.25.40.20">
    <property type="entry name" value="Ankyrin repeat-containing domain"/>
    <property type="match status" value="1"/>
</dbReference>
<sequence>MKWPRLSVITFLIEQITRSPIGFTQGTHFEHSLFGQDSQDMVADDERTYVVPSLLKTAYYACDKIRRDMYDELEVPDVDMQICCESLFQIVKLNTDSGGFDSLGDRRSTKAASHGHIDCLKFAREIGFPWYTANDLLPSACTQAARKGNLECLVYAHENGSPWDCLTSMYAAMSGKLTCLRYVHENGCPWDDRTCTKAAETGRLDCLMYAHRNGCAWDEFTCAYAAHGGHLDCLTYAHENGCPWDKITCSNAVDGGHLNCLTYALENGCPWDADTPRHS</sequence>
<reference evidence="1" key="2">
    <citation type="submission" date="2022-06" db="UniProtKB">
        <authorList>
            <consortium name="EnsemblMetazoa"/>
        </authorList>
    </citation>
    <scope>IDENTIFICATION</scope>
</reference>
<dbReference type="Proteomes" id="UP000007819">
    <property type="component" value="Chromosome A2"/>
</dbReference>